<dbReference type="SUPFAM" id="SSF53448">
    <property type="entry name" value="Nucleotide-diphospho-sugar transferases"/>
    <property type="match status" value="1"/>
</dbReference>
<dbReference type="Pfam" id="PF00535">
    <property type="entry name" value="Glycos_transf_2"/>
    <property type="match status" value="1"/>
</dbReference>
<sequence>MPERVSVALCTHNGQEHLAEQLRSVREQTRPVDEIVLSDDASTDRTRALLEEFRANAPAGTRVIILHNEEPLGVTGNFEKAVRATTGDIVLLCDQDDVWAPGKVEALVGVLAEHGALLVHTDARIVDGAGEPTGDTLFGTLGVGERELGAEERGDGEKVLLRRNIVTGATVALRRSLAEAAMPFPESWVHDEWLAMQAALLGGLRVSRRTLTDYRIHGRNQIGASRLTAESALGRLRAPRTARNARLLARAQDLFDRFEREHPGDTARRAELAAKLRHERVRSGYPAARLLRVPPVLRELASGRYARYGGGMRDVLRDLVQPV</sequence>
<name>A0AAU7G8B0_9MICO</name>
<dbReference type="InterPro" id="IPR050834">
    <property type="entry name" value="Glycosyltransf_2"/>
</dbReference>
<dbReference type="PANTHER" id="PTHR43685:SF2">
    <property type="entry name" value="GLYCOSYLTRANSFERASE 2-LIKE DOMAIN-CONTAINING PROTEIN"/>
    <property type="match status" value="1"/>
</dbReference>
<evidence type="ECO:0000259" key="1">
    <source>
        <dbReference type="Pfam" id="PF00535"/>
    </source>
</evidence>
<feature type="domain" description="Glycosyltransferase 2-like" evidence="1">
    <location>
        <begin position="6"/>
        <end position="128"/>
    </location>
</feature>
<dbReference type="EMBL" id="CP157390">
    <property type="protein sequence ID" value="XBM46857.1"/>
    <property type="molecule type" value="Genomic_DNA"/>
</dbReference>
<dbReference type="InterPro" id="IPR001173">
    <property type="entry name" value="Glyco_trans_2-like"/>
</dbReference>
<accession>A0AAU7G8B0</accession>
<dbReference type="AlphaFoldDB" id="A0AAU7G8B0"/>
<dbReference type="PANTHER" id="PTHR43685">
    <property type="entry name" value="GLYCOSYLTRANSFERASE"/>
    <property type="match status" value="1"/>
</dbReference>
<dbReference type="CDD" id="cd04196">
    <property type="entry name" value="GT_2_like_d"/>
    <property type="match status" value="1"/>
</dbReference>
<dbReference type="InterPro" id="IPR029044">
    <property type="entry name" value="Nucleotide-diphossugar_trans"/>
</dbReference>
<dbReference type="Gene3D" id="3.90.550.10">
    <property type="entry name" value="Spore Coat Polysaccharide Biosynthesis Protein SpsA, Chain A"/>
    <property type="match status" value="1"/>
</dbReference>
<reference evidence="2" key="1">
    <citation type="submission" date="2024-05" db="EMBL/GenBank/DDBJ databases">
        <title>The Natural Products Discovery Center: Release of the First 8490 Sequenced Strains for Exploring Actinobacteria Biosynthetic Diversity.</title>
        <authorList>
            <person name="Kalkreuter E."/>
            <person name="Kautsar S.A."/>
            <person name="Yang D."/>
            <person name="Bader C.D."/>
            <person name="Teijaro C.N."/>
            <person name="Fluegel L."/>
            <person name="Davis C.M."/>
            <person name="Simpson J.R."/>
            <person name="Lauterbach L."/>
            <person name="Steele A.D."/>
            <person name="Gui C."/>
            <person name="Meng S."/>
            <person name="Li G."/>
            <person name="Viehrig K."/>
            <person name="Ye F."/>
            <person name="Su P."/>
            <person name="Kiefer A.F."/>
            <person name="Nichols A."/>
            <person name="Cepeda A.J."/>
            <person name="Yan W."/>
            <person name="Fan B."/>
            <person name="Jiang Y."/>
            <person name="Adhikari A."/>
            <person name="Zheng C.-J."/>
            <person name="Schuster L."/>
            <person name="Cowan T.M."/>
            <person name="Smanski M.J."/>
            <person name="Chevrette M.G."/>
            <person name="de Carvalho L.P.S."/>
            <person name="Shen B."/>
        </authorList>
    </citation>
    <scope>NUCLEOTIDE SEQUENCE</scope>
    <source>
        <strain evidence="2">NPDC080035</strain>
    </source>
</reference>
<evidence type="ECO:0000313" key="2">
    <source>
        <dbReference type="EMBL" id="XBM46857.1"/>
    </source>
</evidence>
<gene>
    <name evidence="2" type="ORF">AAME72_12270</name>
</gene>
<organism evidence="2">
    <name type="scientific">Leifsonia sp. NPDC080035</name>
    <dbReference type="NCBI Taxonomy" id="3143936"/>
    <lineage>
        <taxon>Bacteria</taxon>
        <taxon>Bacillati</taxon>
        <taxon>Actinomycetota</taxon>
        <taxon>Actinomycetes</taxon>
        <taxon>Micrococcales</taxon>
        <taxon>Microbacteriaceae</taxon>
        <taxon>Leifsonia</taxon>
    </lineage>
</organism>
<proteinExistence type="predicted"/>
<protein>
    <submittedName>
        <fullName evidence="2">Glycosyltransferase family 2 protein</fullName>
    </submittedName>
</protein>
<dbReference type="RefSeq" id="WP_348786836.1">
    <property type="nucleotide sequence ID" value="NZ_CP157390.1"/>
</dbReference>